<reference evidence="1" key="1">
    <citation type="submission" date="2023-04" db="EMBL/GenBank/DDBJ databases">
        <title>Genome Encyclopedia of Bacteria and Archaea VI: Functional Genomics of Type Strains.</title>
        <authorList>
            <person name="Whitman W."/>
        </authorList>
    </citation>
    <scope>NUCLEOTIDE SEQUENCE</scope>
    <source>
        <strain evidence="1">Enz.4-51</strain>
    </source>
</reference>
<accession>A0AA43MAL2</accession>
<proteinExistence type="predicted"/>
<evidence type="ECO:0000313" key="2">
    <source>
        <dbReference type="Proteomes" id="UP001161160"/>
    </source>
</evidence>
<protein>
    <submittedName>
        <fullName evidence="1">Uncharacterized protein</fullName>
    </submittedName>
</protein>
<dbReference type="EMBL" id="JARXYA010000007">
    <property type="protein sequence ID" value="MDH6504302.1"/>
    <property type="molecule type" value="Genomic_DNA"/>
</dbReference>
<evidence type="ECO:0000313" key="1">
    <source>
        <dbReference type="EMBL" id="MDH6504302.1"/>
    </source>
</evidence>
<comment type="caution">
    <text evidence="1">The sequence shown here is derived from an EMBL/GenBank/DDBJ whole genome shotgun (WGS) entry which is preliminary data.</text>
</comment>
<dbReference type="Proteomes" id="UP001161160">
    <property type="component" value="Unassembled WGS sequence"/>
</dbReference>
<name>A0AA43MAL2_9BURK</name>
<gene>
    <name evidence="1" type="ORF">M2127_001618</name>
</gene>
<organism evidence="1 2">
    <name type="scientific">Polynucleobacter sphagniphilus</name>
    <dbReference type="NCBI Taxonomy" id="1743169"/>
    <lineage>
        <taxon>Bacteria</taxon>
        <taxon>Pseudomonadati</taxon>
        <taxon>Pseudomonadota</taxon>
        <taxon>Betaproteobacteria</taxon>
        <taxon>Burkholderiales</taxon>
        <taxon>Burkholderiaceae</taxon>
        <taxon>Polynucleobacter</taxon>
    </lineage>
</organism>
<sequence length="47" mass="5283">MTDISINSKAFFSEVLGKDQAALALMSVMRNLFKFYDPLIELSIADK</sequence>
<keyword evidence="2" id="KW-1185">Reference proteome</keyword>
<dbReference type="AlphaFoldDB" id="A0AA43MAL2"/>